<name>A0AC61RR06_9FIRM</name>
<keyword evidence="1" id="KW-0808">Transferase</keyword>
<comment type="caution">
    <text evidence="1">The sequence shown here is derived from an EMBL/GenBank/DDBJ whole genome shotgun (WGS) entry which is preliminary data.</text>
</comment>
<dbReference type="Proteomes" id="UP000304953">
    <property type="component" value="Unassembled WGS sequence"/>
</dbReference>
<gene>
    <name evidence="1" type="ORF">E5329_21770</name>
</gene>
<organism evidence="1 2">
    <name type="scientific">Petralouisia muris</name>
    <dbReference type="NCBI Taxonomy" id="3032872"/>
    <lineage>
        <taxon>Bacteria</taxon>
        <taxon>Bacillati</taxon>
        <taxon>Bacillota</taxon>
        <taxon>Clostridia</taxon>
        <taxon>Lachnospirales</taxon>
        <taxon>Lachnospiraceae</taxon>
        <taxon>Petralouisia</taxon>
    </lineage>
</organism>
<evidence type="ECO:0000313" key="1">
    <source>
        <dbReference type="EMBL" id="TGY91299.1"/>
    </source>
</evidence>
<keyword evidence="1" id="KW-0418">Kinase</keyword>
<accession>A0AC61RR06</accession>
<evidence type="ECO:0000313" key="2">
    <source>
        <dbReference type="Proteomes" id="UP000304953"/>
    </source>
</evidence>
<keyword evidence="2" id="KW-1185">Reference proteome</keyword>
<proteinExistence type="predicted"/>
<reference evidence="1" key="1">
    <citation type="submission" date="2019-04" db="EMBL/GenBank/DDBJ databases">
        <title>Microbes associate with the intestines of laboratory mice.</title>
        <authorList>
            <person name="Navarre W."/>
            <person name="Wong E."/>
            <person name="Huang K."/>
            <person name="Tropini C."/>
            <person name="Ng K."/>
            <person name="Yu B."/>
        </authorList>
    </citation>
    <scope>NUCLEOTIDE SEQUENCE</scope>
    <source>
        <strain evidence="1">NM01_1-7b</strain>
    </source>
</reference>
<dbReference type="EMBL" id="SRYA01000062">
    <property type="protein sequence ID" value="TGY91299.1"/>
    <property type="molecule type" value="Genomic_DNA"/>
</dbReference>
<sequence>MSGRKNLVILFGFVAAVSLISSAVTVMLISCYYSRLQFDLVNVICGEVLEQEPEMKHIVSAALKEYTGGNADGVAMGDVLSVLGYDISDFSDSSVTYDIMFAITGFLAGIVLFAITYTFRNNTEAKRIEELSDYLEQVNMGKAVVLSVSGEDLFSKLEDEIYKTVTFLYQTKDAAVQAKNDFAENLSNIAHQIKTPITAISLSLQTLSEMPMKKEYEKDRIEQIKKQLNRLIHLEESLLVLSRLDAGALMFQKEDVDVFTLLVLAADNLQELFADSGTFIDIPESGEMAVTADLNWTMEAVINVMKNCMEHNAGGTVHCSYGQNPLYTEILIWDEGDGFAKEDIPHLFKRFYRGKNADAGGNIRGSGIGIGLALSKEIIEHQNGTIRAKNLPNGGACFEIRLYKQ</sequence>
<protein>
    <submittedName>
        <fullName evidence="1">HAMP domain-containing histidine kinase</fullName>
    </submittedName>
</protein>